<evidence type="ECO:0000313" key="2">
    <source>
        <dbReference type="EMBL" id="MCW4473435.1"/>
    </source>
</evidence>
<protein>
    <recommendedName>
        <fullName evidence="1">DUF7832 domain-containing protein</fullName>
    </recommendedName>
</protein>
<evidence type="ECO:0000259" key="1">
    <source>
        <dbReference type="Pfam" id="PF25191"/>
    </source>
</evidence>
<comment type="caution">
    <text evidence="2">The sequence shown here is derived from an EMBL/GenBank/DDBJ whole genome shotgun (WGS) entry which is preliminary data.</text>
</comment>
<accession>A0ABT3JZ37</accession>
<reference evidence="2 3" key="1">
    <citation type="submission" date="2022-10" db="EMBL/GenBank/DDBJ databases">
        <title>Xanthomonas sp. H13-6.</title>
        <authorList>
            <person name="Liu X."/>
            <person name="Deng Z."/>
            <person name="Jiang Y."/>
            <person name="Yu T."/>
            <person name="Ai J."/>
        </authorList>
    </citation>
    <scope>NUCLEOTIDE SEQUENCE [LARGE SCALE GENOMIC DNA]</scope>
    <source>
        <strain evidence="2 3">H13-6</strain>
    </source>
</reference>
<feature type="domain" description="DUF7832" evidence="1">
    <location>
        <begin position="63"/>
        <end position="178"/>
    </location>
</feature>
<dbReference type="RefSeq" id="WP_265128421.1">
    <property type="nucleotide sequence ID" value="NZ_JAPCHY010000011.1"/>
</dbReference>
<gene>
    <name evidence="2" type="ORF">OK345_13090</name>
</gene>
<dbReference type="Pfam" id="PF25191">
    <property type="entry name" value="DUF7832"/>
    <property type="match status" value="1"/>
</dbReference>
<sequence length="458" mass="51462">MTPGQEGRLRRHRLRPHATKIRCFTGAAGSPAVANFPNGNSARPGPFCDPIDCAPRHGRLAMAYDRIDWHSGGEYPTDLPPENGGIHIGMFLAWAFAHGMAGGFHHEESAHWLEQLQRRRITGLDFLLQACDGKFWEDDLDDEGNAFAIDYYRADSAFARQHGSYLDDYCDVFNRHAEANGFEYESTYHVENTWENFDRIAPVLDRRHAQWQAWREQEGNRALDPKVQFQQACIAVGDSLSACGFKPNKDGTTWKKTAADRDTTFEVVFAAERYNTRANVRVTVHLHITSKKLGQWRTQRTGRKEESGYVLSGSLRRPLKAANAIVWQVAGIQRTESLRAMAAAIGQYLLPVVELFGERERALEQLAAQGGGFTGVCDAESTPLAFMLCFGTQEQAQRFFAHYFNSRPGPWRGNIRKTFALLREGGGMDWDHLAYSGEQDIKLAFAHGLALPEDLASH</sequence>
<dbReference type="InterPro" id="IPR025412">
    <property type="entry name" value="DUF4304"/>
</dbReference>
<name>A0ABT3JZ37_9XANT</name>
<evidence type="ECO:0000313" key="3">
    <source>
        <dbReference type="Proteomes" id="UP001209922"/>
    </source>
</evidence>
<organism evidence="2 3">
    <name type="scientific">Xanthomonas chitinilytica</name>
    <dbReference type="NCBI Taxonomy" id="2989819"/>
    <lineage>
        <taxon>Bacteria</taxon>
        <taxon>Pseudomonadati</taxon>
        <taxon>Pseudomonadota</taxon>
        <taxon>Gammaproteobacteria</taxon>
        <taxon>Lysobacterales</taxon>
        <taxon>Lysobacteraceae</taxon>
        <taxon>Xanthomonas</taxon>
    </lineage>
</organism>
<proteinExistence type="predicted"/>
<dbReference type="Pfam" id="PF14137">
    <property type="entry name" value="DUF4304"/>
    <property type="match status" value="1"/>
</dbReference>
<dbReference type="InterPro" id="IPR057154">
    <property type="entry name" value="DUF7832"/>
</dbReference>
<dbReference type="EMBL" id="JAPCHY010000011">
    <property type="protein sequence ID" value="MCW4473435.1"/>
    <property type="molecule type" value="Genomic_DNA"/>
</dbReference>
<dbReference type="Proteomes" id="UP001209922">
    <property type="component" value="Unassembled WGS sequence"/>
</dbReference>
<keyword evidence="3" id="KW-1185">Reference proteome</keyword>